<dbReference type="InterPro" id="IPR003347">
    <property type="entry name" value="JmjC_dom"/>
</dbReference>
<dbReference type="Gene3D" id="2.60.120.10">
    <property type="entry name" value="Jelly Rolls"/>
    <property type="match status" value="1"/>
</dbReference>
<evidence type="ECO:0000259" key="1">
    <source>
        <dbReference type="PROSITE" id="PS51184"/>
    </source>
</evidence>
<gene>
    <name evidence="2" type="ORF">LC586_30470</name>
</gene>
<feature type="domain" description="JmjC" evidence="1">
    <location>
        <begin position="1"/>
        <end position="155"/>
    </location>
</feature>
<dbReference type="PANTHER" id="PTHR12461">
    <property type="entry name" value="HYPOXIA-INDUCIBLE FACTOR 1 ALPHA INHIBITOR-RELATED"/>
    <property type="match status" value="1"/>
</dbReference>
<organism evidence="2 3">
    <name type="scientific">Nostoc favosum CHAB5714</name>
    <dbReference type="NCBI Taxonomy" id="2780399"/>
    <lineage>
        <taxon>Bacteria</taxon>
        <taxon>Bacillati</taxon>
        <taxon>Cyanobacteriota</taxon>
        <taxon>Cyanophyceae</taxon>
        <taxon>Nostocales</taxon>
        <taxon>Nostocaceae</taxon>
        <taxon>Nostoc</taxon>
        <taxon>Nostoc favosum</taxon>
    </lineage>
</organism>
<evidence type="ECO:0000313" key="3">
    <source>
        <dbReference type="Proteomes" id="UP001199525"/>
    </source>
</evidence>
<dbReference type="EMBL" id="JAIVFQ010000076">
    <property type="protein sequence ID" value="MCC5603395.1"/>
    <property type="molecule type" value="Genomic_DNA"/>
</dbReference>
<dbReference type="InterPro" id="IPR041667">
    <property type="entry name" value="Cupin_8"/>
</dbReference>
<protein>
    <submittedName>
        <fullName evidence="2">Cupin-like domain-containing protein</fullName>
    </submittedName>
</protein>
<dbReference type="SMART" id="SM00558">
    <property type="entry name" value="JmjC"/>
    <property type="match status" value="1"/>
</dbReference>
<dbReference type="PANTHER" id="PTHR12461:SF105">
    <property type="entry name" value="HYPOXIA-INDUCIBLE FACTOR 1-ALPHA INHIBITOR"/>
    <property type="match status" value="1"/>
</dbReference>
<sequence>MEEWFPEIVGDVIYPAYLNRKPLVTFWHGFSNKSFSSTTPLHFDAFHNIFIQIRGRKKILLFPPSNYLSFYPAVDVSQGLQDFSKVDPNLPNLELFPKFPWQERMEVLLKPGEILYIPPKRWHHVTAVDENISVSFWYSIKNQDFIKQKKLLSVLLNIAPHAVRHAISSRNSLNEIMKFFKGVFKGVLS</sequence>
<reference evidence="2 3" key="1">
    <citation type="journal article" date="2021" name="Microorganisms">
        <title>Genome Evolution of Filamentous Cyanobacterium Nostoc Species: From Facultative Symbiosis to Free Living.</title>
        <authorList>
            <person name="Huo D."/>
            <person name="Li H."/>
            <person name="Cai F."/>
            <person name="Guo X."/>
            <person name="Qiao Z."/>
            <person name="Wang W."/>
            <person name="Yu G."/>
            <person name="Li R."/>
        </authorList>
    </citation>
    <scope>NUCLEOTIDE SEQUENCE [LARGE SCALE GENOMIC DNA]</scope>
    <source>
        <strain evidence="2 3">CHAB 5714</strain>
    </source>
</reference>
<comment type="caution">
    <text evidence="2">The sequence shown here is derived from an EMBL/GenBank/DDBJ whole genome shotgun (WGS) entry which is preliminary data.</text>
</comment>
<name>A0ABS8IGM0_9NOSO</name>
<dbReference type="InterPro" id="IPR014710">
    <property type="entry name" value="RmlC-like_jellyroll"/>
</dbReference>
<accession>A0ABS8IGM0</accession>
<dbReference type="PROSITE" id="PS51184">
    <property type="entry name" value="JMJC"/>
    <property type="match status" value="1"/>
</dbReference>
<dbReference type="SUPFAM" id="SSF51197">
    <property type="entry name" value="Clavaminate synthase-like"/>
    <property type="match status" value="1"/>
</dbReference>
<proteinExistence type="predicted"/>
<dbReference type="Proteomes" id="UP001199525">
    <property type="component" value="Unassembled WGS sequence"/>
</dbReference>
<evidence type="ECO:0000313" key="2">
    <source>
        <dbReference type="EMBL" id="MCC5603395.1"/>
    </source>
</evidence>
<keyword evidence="3" id="KW-1185">Reference proteome</keyword>
<dbReference type="Pfam" id="PF13621">
    <property type="entry name" value="Cupin_8"/>
    <property type="match status" value="1"/>
</dbReference>